<keyword evidence="2" id="KW-1185">Reference proteome</keyword>
<accession>A0A1U7LWU5</accession>
<proteinExistence type="predicted"/>
<comment type="caution">
    <text evidence="1">The sequence shown here is derived from an EMBL/GenBank/DDBJ whole genome shotgun (WGS) entry which is preliminary data.</text>
</comment>
<dbReference type="EMBL" id="LXFE01000118">
    <property type="protein sequence ID" value="OLL27150.1"/>
    <property type="molecule type" value="Genomic_DNA"/>
</dbReference>
<name>A0A1U7LWU5_NEOID</name>
<gene>
    <name evidence="1" type="ORF">NEOLI_001946</name>
</gene>
<dbReference type="Proteomes" id="UP000186594">
    <property type="component" value="Unassembled WGS sequence"/>
</dbReference>
<evidence type="ECO:0000313" key="1">
    <source>
        <dbReference type="EMBL" id="OLL27150.1"/>
    </source>
</evidence>
<sequence length="112" mass="12838">MNTAKAPNPVRRQLFNRNMFGTKESVPRFQGAVTDIVADLDRLSDLEDPPMPEIPDEEVKKELDDAREAQAIKNIYTGLRYDQDSSITLYTSLKKKVKELETSEKWMFESGV</sequence>
<dbReference type="AlphaFoldDB" id="A0A1U7LWU5"/>
<protein>
    <submittedName>
        <fullName evidence="1">Uncharacterized protein</fullName>
    </submittedName>
</protein>
<reference evidence="1 2" key="1">
    <citation type="submission" date="2016-04" db="EMBL/GenBank/DDBJ databases">
        <title>Evolutionary innovation and constraint leading to complex multicellularity in the Ascomycota.</title>
        <authorList>
            <person name="Cisse O."/>
            <person name="Nguyen A."/>
            <person name="Hewitt D.A."/>
            <person name="Jedd G."/>
            <person name="Stajich J.E."/>
        </authorList>
    </citation>
    <scope>NUCLEOTIDE SEQUENCE [LARGE SCALE GENOMIC DNA]</scope>
    <source>
        <strain evidence="1 2">DAH-3</strain>
    </source>
</reference>
<organism evidence="1 2">
    <name type="scientific">Neolecta irregularis (strain DAH-3)</name>
    <dbReference type="NCBI Taxonomy" id="1198029"/>
    <lineage>
        <taxon>Eukaryota</taxon>
        <taxon>Fungi</taxon>
        <taxon>Dikarya</taxon>
        <taxon>Ascomycota</taxon>
        <taxon>Taphrinomycotina</taxon>
        <taxon>Neolectales</taxon>
        <taxon>Neolectaceae</taxon>
        <taxon>Neolecta</taxon>
    </lineage>
</organism>
<evidence type="ECO:0000313" key="2">
    <source>
        <dbReference type="Proteomes" id="UP000186594"/>
    </source>
</evidence>